<reference evidence="4" key="2">
    <citation type="journal article" date="2019" name="Int. J. Syst. Evol. Microbiol.">
        <title>The Global Catalogue of Microorganisms (GCM) 10K type strain sequencing project: providing services to taxonomists for standard genome sequencing and annotation.</title>
        <authorList>
            <consortium name="The Broad Institute Genomics Platform"/>
            <consortium name="The Broad Institute Genome Sequencing Center for Infectious Disease"/>
            <person name="Wu L."/>
            <person name="Ma J."/>
        </authorList>
    </citation>
    <scope>NUCLEOTIDE SEQUENCE [LARGE SCALE GENOMIC DNA]</scope>
    <source>
        <strain evidence="4">NBRC 107715</strain>
    </source>
</reference>
<keyword evidence="4" id="KW-1185">Reference proteome</keyword>
<dbReference type="OrthoDB" id="7210926at2"/>
<dbReference type="AlphaFoldDB" id="A0A512JD25"/>
<name>A0A512JD25_9HYPH</name>
<accession>A0A512JD25</accession>
<dbReference type="Proteomes" id="UP001156856">
    <property type="component" value="Unassembled WGS sequence"/>
</dbReference>
<proteinExistence type="predicted"/>
<gene>
    <name evidence="2" type="ORF">GCM10007888_33970</name>
    <name evidence="1" type="ORF">MOX02_58770</name>
</gene>
<reference evidence="1 3" key="3">
    <citation type="submission" date="2019-07" db="EMBL/GenBank/DDBJ databases">
        <title>Whole genome shotgun sequence of Methylobacterium oxalidis NBRC 107715.</title>
        <authorList>
            <person name="Hosoyama A."/>
            <person name="Uohara A."/>
            <person name="Ohji S."/>
            <person name="Ichikawa N."/>
        </authorList>
    </citation>
    <scope>NUCLEOTIDE SEQUENCE [LARGE SCALE GENOMIC DNA]</scope>
    <source>
        <strain evidence="1 3">NBRC 107715</strain>
    </source>
</reference>
<protein>
    <recommendedName>
        <fullName evidence="5">PilZ domain-containing protein</fullName>
    </recommendedName>
</protein>
<sequence>MQKAFGSTRDELFRSALISTFQACAVRGRPAVRHFRETPTAYEREAGISDATEASALTDKPGALSTILCRIRLWNGCAFECALSERTRKGARLLLGQPSRIPCVFTLEIGEEPEQVPARVAWRRRNEIGIEFLEVV</sequence>
<evidence type="ECO:0000313" key="4">
    <source>
        <dbReference type="Proteomes" id="UP001156856"/>
    </source>
</evidence>
<dbReference type="RefSeq" id="WP_147029241.1">
    <property type="nucleotide sequence ID" value="NZ_BJZU01000192.1"/>
</dbReference>
<evidence type="ECO:0008006" key="5">
    <source>
        <dbReference type="Google" id="ProtNLM"/>
    </source>
</evidence>
<reference evidence="2" key="1">
    <citation type="journal article" date="2014" name="Int. J. Syst. Evol. Microbiol.">
        <title>Complete genome of a new Firmicutes species belonging to the dominant human colonic microbiota ('Ruminococcus bicirculans') reveals two chromosomes and a selective capacity to utilize plant glucans.</title>
        <authorList>
            <consortium name="NISC Comparative Sequencing Program"/>
            <person name="Wegmann U."/>
            <person name="Louis P."/>
            <person name="Goesmann A."/>
            <person name="Henrissat B."/>
            <person name="Duncan S.H."/>
            <person name="Flint H.J."/>
        </authorList>
    </citation>
    <scope>NUCLEOTIDE SEQUENCE</scope>
    <source>
        <strain evidence="2">NBRC 107715</strain>
    </source>
</reference>
<dbReference type="EMBL" id="BJZU01000192">
    <property type="protein sequence ID" value="GEP07839.1"/>
    <property type="molecule type" value="Genomic_DNA"/>
</dbReference>
<evidence type="ECO:0000313" key="3">
    <source>
        <dbReference type="Proteomes" id="UP000321960"/>
    </source>
</evidence>
<organism evidence="1 3">
    <name type="scientific">Methylobacterium oxalidis</name>
    <dbReference type="NCBI Taxonomy" id="944322"/>
    <lineage>
        <taxon>Bacteria</taxon>
        <taxon>Pseudomonadati</taxon>
        <taxon>Pseudomonadota</taxon>
        <taxon>Alphaproteobacteria</taxon>
        <taxon>Hyphomicrobiales</taxon>
        <taxon>Methylobacteriaceae</taxon>
        <taxon>Methylobacterium</taxon>
    </lineage>
</organism>
<dbReference type="Proteomes" id="UP000321960">
    <property type="component" value="Unassembled WGS sequence"/>
</dbReference>
<dbReference type="EMBL" id="BSPK01000059">
    <property type="protein sequence ID" value="GLS65016.1"/>
    <property type="molecule type" value="Genomic_DNA"/>
</dbReference>
<evidence type="ECO:0000313" key="1">
    <source>
        <dbReference type="EMBL" id="GEP07839.1"/>
    </source>
</evidence>
<reference evidence="2" key="4">
    <citation type="submission" date="2023-01" db="EMBL/GenBank/DDBJ databases">
        <title>Draft genome sequence of Methylobacterium oxalidis strain NBRC 107715.</title>
        <authorList>
            <person name="Sun Q."/>
            <person name="Mori K."/>
        </authorList>
    </citation>
    <scope>NUCLEOTIDE SEQUENCE</scope>
    <source>
        <strain evidence="2">NBRC 107715</strain>
    </source>
</reference>
<evidence type="ECO:0000313" key="2">
    <source>
        <dbReference type="EMBL" id="GLS65016.1"/>
    </source>
</evidence>
<comment type="caution">
    <text evidence="1">The sequence shown here is derived from an EMBL/GenBank/DDBJ whole genome shotgun (WGS) entry which is preliminary data.</text>
</comment>